<keyword evidence="3" id="KW-1185">Reference proteome</keyword>
<organism evidence="2 3">
    <name type="scientific">Candidatus Electronema aureum</name>
    <dbReference type="NCBI Taxonomy" id="2005002"/>
    <lineage>
        <taxon>Bacteria</taxon>
        <taxon>Pseudomonadati</taxon>
        <taxon>Thermodesulfobacteriota</taxon>
        <taxon>Desulfobulbia</taxon>
        <taxon>Desulfobulbales</taxon>
        <taxon>Desulfobulbaceae</taxon>
        <taxon>Candidatus Electronema</taxon>
    </lineage>
</organism>
<evidence type="ECO:0000313" key="2">
    <source>
        <dbReference type="EMBL" id="TAA75763.1"/>
    </source>
</evidence>
<dbReference type="AlphaFoldDB" id="A0A521G458"/>
<comment type="caution">
    <text evidence="2">The sequence shown here is derived from an EMBL/GenBank/DDBJ whole genome shotgun (WGS) entry which is preliminary data.</text>
</comment>
<gene>
    <name evidence="2" type="ORF">CDV28_1032</name>
</gene>
<evidence type="ECO:0000256" key="1">
    <source>
        <dbReference type="SAM" id="MobiDB-lite"/>
    </source>
</evidence>
<dbReference type="EMBL" id="NQJD01000003">
    <property type="protein sequence ID" value="TAA75763.1"/>
    <property type="molecule type" value="Genomic_DNA"/>
</dbReference>
<sequence length="130" mass="13392">MRFPNTEPEIRALAQNIITGLTNNPNFPSPPVSVAELQNQLNAMIQNSDAQVAAQAAAKQATDTKQASVDEMTGSVRLGRQGGSAPVAGAGPAEAAGNKAAGSWLADAGLEKACGRRRGGLVQNRAARTR</sequence>
<feature type="region of interest" description="Disordered" evidence="1">
    <location>
        <begin position="56"/>
        <end position="95"/>
    </location>
</feature>
<feature type="compositionally biased region" description="Low complexity" evidence="1">
    <location>
        <begin position="56"/>
        <end position="67"/>
    </location>
</feature>
<accession>A0A521G458</accession>
<evidence type="ECO:0000313" key="3">
    <source>
        <dbReference type="Proteomes" id="UP000316238"/>
    </source>
</evidence>
<name>A0A521G458_9BACT</name>
<feature type="compositionally biased region" description="Low complexity" evidence="1">
    <location>
        <begin position="83"/>
        <end position="95"/>
    </location>
</feature>
<dbReference type="Proteomes" id="UP000316238">
    <property type="component" value="Unassembled WGS sequence"/>
</dbReference>
<proteinExistence type="predicted"/>
<protein>
    <submittedName>
        <fullName evidence="2">Uncharacterized protein</fullName>
    </submittedName>
</protein>
<reference evidence="2" key="1">
    <citation type="submission" date="2017-07" db="EMBL/GenBank/DDBJ databases">
        <title>The cable genome - Insights into the physiology and evolution of filamentous bacteria capable of sulfide oxidation via long distance electron transfer.</title>
        <authorList>
            <person name="Thorup C."/>
            <person name="Bjerg J.T."/>
            <person name="Schreiber L."/>
            <person name="Nielsen L.P."/>
            <person name="Kjeldsen K.U."/>
            <person name="Boesen T."/>
            <person name="Boggild A."/>
            <person name="Meysman F."/>
            <person name="Geelhoed J."/>
            <person name="Schramm A."/>
        </authorList>
    </citation>
    <scope>NUCLEOTIDE SEQUENCE [LARGE SCALE GENOMIC DNA]</scope>
    <source>
        <strain evidence="2">GS</strain>
    </source>
</reference>